<evidence type="ECO:0000313" key="1">
    <source>
        <dbReference type="EMBL" id="MBR8646294.1"/>
    </source>
</evidence>
<dbReference type="AlphaFoldDB" id="A0A941FNZ8"/>
<comment type="caution">
    <text evidence="1">The sequence shown here is derived from an EMBL/GenBank/DDBJ whole genome shotgun (WGS) entry which is preliminary data.</text>
</comment>
<dbReference type="Proteomes" id="UP000680045">
    <property type="component" value="Unassembled WGS sequence"/>
</dbReference>
<organism evidence="1 2">
    <name type="scientific">Peribacillus frigoritolerans</name>
    <dbReference type="NCBI Taxonomy" id="450367"/>
    <lineage>
        <taxon>Bacteria</taxon>
        <taxon>Bacillati</taxon>
        <taxon>Bacillota</taxon>
        <taxon>Bacilli</taxon>
        <taxon>Bacillales</taxon>
        <taxon>Bacillaceae</taxon>
        <taxon>Peribacillus</taxon>
    </lineage>
</organism>
<dbReference type="EMBL" id="JAGTPW010000088">
    <property type="protein sequence ID" value="MBR8646294.1"/>
    <property type="molecule type" value="Genomic_DNA"/>
</dbReference>
<gene>
    <name evidence="1" type="ORF">KEH51_28615</name>
</gene>
<evidence type="ECO:0000313" key="2">
    <source>
        <dbReference type="Proteomes" id="UP000680045"/>
    </source>
</evidence>
<accession>A0A941FNZ8</accession>
<name>A0A941FNZ8_9BACI</name>
<proteinExistence type="predicted"/>
<protein>
    <submittedName>
        <fullName evidence="1">Uncharacterized protein</fullName>
    </submittedName>
</protein>
<reference evidence="1" key="1">
    <citation type="submission" date="2021-04" db="EMBL/GenBank/DDBJ databases">
        <title>Whole genome sequencing of Enterococci isolates from hospitalized patients.</title>
        <authorList>
            <person name="Ogoti B.M."/>
            <person name="Onyambu F.G."/>
        </authorList>
    </citation>
    <scope>NUCLEOTIDE SEQUENCE</scope>
    <source>
        <strain evidence="1">242</strain>
    </source>
</reference>
<sequence length="62" mass="6964">MVPLNSQAAAAAPIENVKTIKNGDTLDGKFEKPDVQWYQISPTTEEVQKFSHIEFKSIRTKS</sequence>